<proteinExistence type="predicted"/>
<gene>
    <name evidence="1" type="ORF">EA71_02929</name>
</gene>
<accession>A0A367CB32</accession>
<sequence>MKKIGITSLLTIASIGTIALGGISFADEFGNTEPTEGMVNMDNYSPKLRITEQVGGGTWIYGFNGTKHSSAYQHLTKKHSATAKNGNGAGKRDTRAAGVQAFSQVNSTLTGNTVWWNNDVK</sequence>
<dbReference type="InterPro" id="IPR006540">
    <property type="entry name" value="Lactococcin_972"/>
</dbReference>
<dbReference type="RefSeq" id="WP_113846399.1">
    <property type="nucleotide sequence ID" value="NZ_LEPB01000007.1"/>
</dbReference>
<dbReference type="AlphaFoldDB" id="A0A367CB32"/>
<reference evidence="1 2" key="1">
    <citation type="submission" date="2015-06" db="EMBL/GenBank/DDBJ databases">
        <title>The Genome Sequence of Enterococcus durans 4EA1.</title>
        <authorList>
            <consortium name="The Broad Institute Genomics Platform"/>
            <consortium name="The Broad Institute Genome Sequencing Center for Infectious Disease"/>
            <person name="Earl A.M."/>
            <person name="Van Tyne D."/>
            <person name="Lebreton F."/>
            <person name="Saavedra J.T."/>
            <person name="Gilmore M.S."/>
            <person name="Manson Mcguire A."/>
            <person name="Clock S."/>
            <person name="Crupain M."/>
            <person name="Rangan U."/>
            <person name="Young S."/>
            <person name="Abouelleil A."/>
            <person name="Cao P."/>
            <person name="Chapman S.B."/>
            <person name="Griggs A."/>
            <person name="Priest M."/>
            <person name="Shea T."/>
            <person name="Wortman J."/>
            <person name="Nusbaum C."/>
            <person name="Birren B."/>
        </authorList>
    </citation>
    <scope>NUCLEOTIDE SEQUENCE [LARGE SCALE GENOMIC DNA]</scope>
    <source>
        <strain evidence="1 2">4EA1</strain>
    </source>
</reference>
<protein>
    <recommendedName>
        <fullName evidence="3">Lactococcin 972 family bacteriocin</fullName>
    </recommendedName>
</protein>
<evidence type="ECO:0000313" key="2">
    <source>
        <dbReference type="Proteomes" id="UP000252797"/>
    </source>
</evidence>
<evidence type="ECO:0000313" key="1">
    <source>
        <dbReference type="EMBL" id="RCA09612.1"/>
    </source>
</evidence>
<dbReference type="Pfam" id="PF09683">
    <property type="entry name" value="Lactococcin_972"/>
    <property type="match status" value="1"/>
</dbReference>
<dbReference type="Proteomes" id="UP000252797">
    <property type="component" value="Unassembled WGS sequence"/>
</dbReference>
<comment type="caution">
    <text evidence="1">The sequence shown here is derived from an EMBL/GenBank/DDBJ whole genome shotgun (WGS) entry which is preliminary data.</text>
</comment>
<organism evidence="1 2">
    <name type="scientific">Enterococcus durans</name>
    <dbReference type="NCBI Taxonomy" id="53345"/>
    <lineage>
        <taxon>Bacteria</taxon>
        <taxon>Bacillati</taxon>
        <taxon>Bacillota</taxon>
        <taxon>Bacilli</taxon>
        <taxon>Lactobacillales</taxon>
        <taxon>Enterococcaceae</taxon>
        <taxon>Enterococcus</taxon>
    </lineage>
</organism>
<dbReference type="EMBL" id="LEPB01000007">
    <property type="protein sequence ID" value="RCA09612.1"/>
    <property type="molecule type" value="Genomic_DNA"/>
</dbReference>
<dbReference type="NCBIfam" id="TIGR01653">
    <property type="entry name" value="lactococcin_972"/>
    <property type="match status" value="1"/>
</dbReference>
<dbReference type="Gene3D" id="2.60.40.2850">
    <property type="match status" value="1"/>
</dbReference>
<evidence type="ECO:0008006" key="3">
    <source>
        <dbReference type="Google" id="ProtNLM"/>
    </source>
</evidence>
<name>A0A367CB32_9ENTE</name>